<reference evidence="1 2" key="1">
    <citation type="journal article" date="2014" name="Genome Announc.">
        <title>Draft Genome Sequence of the Agar-Degrading Bacterium Catenovulum sp. Strain DS-2, Isolated from Intestines of Haliotis diversicolor.</title>
        <authorList>
            <person name="Shan D."/>
            <person name="Li X."/>
            <person name="Gu Z."/>
            <person name="Wei G."/>
            <person name="Gao Z."/>
            <person name="Shao Z."/>
        </authorList>
    </citation>
    <scope>NUCLEOTIDE SEQUENCE [LARGE SCALE GENOMIC DNA]</scope>
    <source>
        <strain evidence="1 2">DS-2</strain>
    </source>
</reference>
<organism evidence="1 2">
    <name type="scientific">Catenovulum agarivorans DS-2</name>
    <dbReference type="NCBI Taxonomy" id="1328313"/>
    <lineage>
        <taxon>Bacteria</taxon>
        <taxon>Pseudomonadati</taxon>
        <taxon>Pseudomonadota</taxon>
        <taxon>Gammaproteobacteria</taxon>
        <taxon>Alteromonadales</taxon>
        <taxon>Alteromonadaceae</taxon>
        <taxon>Catenovulum</taxon>
    </lineage>
</organism>
<evidence type="ECO:0000313" key="2">
    <source>
        <dbReference type="Proteomes" id="UP000019276"/>
    </source>
</evidence>
<dbReference type="Pfam" id="PF08850">
    <property type="entry name" value="DUF1820"/>
    <property type="match status" value="1"/>
</dbReference>
<dbReference type="STRING" id="1328313.DS2_14989"/>
<accession>W7QU04</accession>
<proteinExistence type="predicted"/>
<comment type="caution">
    <text evidence="1">The sequence shown here is derived from an EMBL/GenBank/DDBJ whole genome shotgun (WGS) entry which is preliminary data.</text>
</comment>
<sequence length="110" mass="12740">MSDKNPIYRVQFINNGEKYELYVRRLTTSNLFGFIEIGDFVWNNHGTLVVDTSEEKLKSEFEQVESTYLPMHNVLRIDQVKKQGTAKISSLGDKVTQFPNPIYTPNPKNK</sequence>
<evidence type="ECO:0000313" key="1">
    <source>
        <dbReference type="EMBL" id="EWH08925.1"/>
    </source>
</evidence>
<gene>
    <name evidence="1" type="ORF">DS2_14989</name>
</gene>
<dbReference type="AlphaFoldDB" id="W7QU04"/>
<dbReference type="PATRIC" id="fig|1328313.3.peg.3057"/>
<name>W7QU04_9ALTE</name>
<dbReference type="OrthoDB" id="5641137at2"/>
<evidence type="ECO:0008006" key="3">
    <source>
        <dbReference type="Google" id="ProtNLM"/>
    </source>
</evidence>
<dbReference type="EMBL" id="ARZY01000033">
    <property type="protein sequence ID" value="EWH08925.1"/>
    <property type="molecule type" value="Genomic_DNA"/>
</dbReference>
<dbReference type="Proteomes" id="UP000019276">
    <property type="component" value="Unassembled WGS sequence"/>
</dbReference>
<protein>
    <recommendedName>
        <fullName evidence="3">DUF1820 domain-containing protein</fullName>
    </recommendedName>
</protein>
<dbReference type="RefSeq" id="WP_035015647.1">
    <property type="nucleotide sequence ID" value="NZ_ARZY01000033.1"/>
</dbReference>
<keyword evidence="2" id="KW-1185">Reference proteome</keyword>
<dbReference type="InterPro" id="IPR014949">
    <property type="entry name" value="DUF1820"/>
</dbReference>
<dbReference type="eggNOG" id="COG4517">
    <property type="taxonomic scope" value="Bacteria"/>
</dbReference>